<dbReference type="InterPro" id="IPR013885">
    <property type="entry name" value="DUF1764_euk"/>
</dbReference>
<dbReference type="Pfam" id="PF08576">
    <property type="entry name" value="DUF1764"/>
    <property type="match status" value="1"/>
</dbReference>
<sequence>MVRRLPITGGQLGKKQKKKDLGAESVTAAAAARRPTSSEKDDMDEIFGGLTAKKLEREELRKAKEAEAAEAAAEAEAARRREKKRRANVVRDNVFGEAYDLNATIDPQNAKVHRVDHESGWNVYKAHHLGLGRGGGTPLCPFDCKCCY</sequence>
<feature type="region of interest" description="Disordered" evidence="2">
    <location>
        <begin position="1"/>
        <end position="43"/>
    </location>
</feature>
<dbReference type="EMBL" id="JBGBPQ010000006">
    <property type="protein sequence ID" value="KAL1522986.1"/>
    <property type="molecule type" value="Genomic_DNA"/>
</dbReference>
<feature type="coiled-coil region" evidence="1">
    <location>
        <begin position="50"/>
        <end position="86"/>
    </location>
</feature>
<dbReference type="AlphaFoldDB" id="A0AB34JNE9"/>
<dbReference type="Proteomes" id="UP001515480">
    <property type="component" value="Unassembled WGS sequence"/>
</dbReference>
<proteinExistence type="predicted"/>
<keyword evidence="1" id="KW-0175">Coiled coil</keyword>
<accession>A0AB34JNE9</accession>
<dbReference type="PANTHER" id="PTHR34066">
    <property type="entry name" value="GROWTH FACTOR 2"/>
    <property type="match status" value="1"/>
</dbReference>
<reference evidence="3 4" key="1">
    <citation type="journal article" date="2024" name="Science">
        <title>Giant polyketide synthase enzymes in the biosynthesis of giant marine polyether toxins.</title>
        <authorList>
            <person name="Fallon T.R."/>
            <person name="Shende V.V."/>
            <person name="Wierzbicki I.H."/>
            <person name="Pendleton A.L."/>
            <person name="Watervoot N.F."/>
            <person name="Auber R.P."/>
            <person name="Gonzalez D.J."/>
            <person name="Wisecaver J.H."/>
            <person name="Moore B.S."/>
        </authorList>
    </citation>
    <scope>NUCLEOTIDE SEQUENCE [LARGE SCALE GENOMIC DNA]</scope>
    <source>
        <strain evidence="3 4">12B1</strain>
    </source>
</reference>
<protein>
    <recommendedName>
        <fullName evidence="5">Pre-mRNA-splicing factor SLU7</fullName>
    </recommendedName>
</protein>
<evidence type="ECO:0000256" key="1">
    <source>
        <dbReference type="SAM" id="Coils"/>
    </source>
</evidence>
<keyword evidence="4" id="KW-1185">Reference proteome</keyword>
<organism evidence="3 4">
    <name type="scientific">Prymnesium parvum</name>
    <name type="common">Toxic golden alga</name>
    <dbReference type="NCBI Taxonomy" id="97485"/>
    <lineage>
        <taxon>Eukaryota</taxon>
        <taxon>Haptista</taxon>
        <taxon>Haptophyta</taxon>
        <taxon>Prymnesiophyceae</taxon>
        <taxon>Prymnesiales</taxon>
        <taxon>Prymnesiaceae</taxon>
        <taxon>Prymnesium</taxon>
    </lineage>
</organism>
<evidence type="ECO:0008006" key="5">
    <source>
        <dbReference type="Google" id="ProtNLM"/>
    </source>
</evidence>
<evidence type="ECO:0000313" key="3">
    <source>
        <dbReference type="EMBL" id="KAL1522986.1"/>
    </source>
</evidence>
<gene>
    <name evidence="3" type="ORF">AB1Y20_017949</name>
</gene>
<evidence type="ECO:0000313" key="4">
    <source>
        <dbReference type="Proteomes" id="UP001515480"/>
    </source>
</evidence>
<comment type="caution">
    <text evidence="3">The sequence shown here is derived from an EMBL/GenBank/DDBJ whole genome shotgun (WGS) entry which is preliminary data.</text>
</comment>
<dbReference type="PANTHER" id="PTHR34066:SF1">
    <property type="entry name" value="DUF1764 FAMILY PROTEIN"/>
    <property type="match status" value="1"/>
</dbReference>
<name>A0AB34JNE9_PRYPA</name>
<evidence type="ECO:0000256" key="2">
    <source>
        <dbReference type="SAM" id="MobiDB-lite"/>
    </source>
</evidence>